<dbReference type="InterPro" id="IPR051913">
    <property type="entry name" value="GH2_Domain-Containing"/>
</dbReference>
<dbReference type="InterPro" id="IPR006104">
    <property type="entry name" value="Glyco_hydro_2_N"/>
</dbReference>
<dbReference type="Pfam" id="PF02836">
    <property type="entry name" value="Glyco_hydro_2_C"/>
    <property type="match status" value="1"/>
</dbReference>
<dbReference type="Gene3D" id="2.60.120.260">
    <property type="entry name" value="Galactose-binding domain-like"/>
    <property type="match status" value="1"/>
</dbReference>
<evidence type="ECO:0000313" key="6">
    <source>
        <dbReference type="Proteomes" id="UP000294739"/>
    </source>
</evidence>
<evidence type="ECO:0000313" key="5">
    <source>
        <dbReference type="EMBL" id="TDE09279.1"/>
    </source>
</evidence>
<dbReference type="InterPro" id="IPR008979">
    <property type="entry name" value="Galactose-bd-like_sf"/>
</dbReference>
<sequence>MHRSISRPRPGRWTSCSTCWSLREPQSETKGTPVSHDSTDEASEAAHHPRPQFRRQEWLDLCGTWQFAFDDSDEGTERRWFDDPRFDATIHVPYPPESKLSEVHDPSFHPVLWYAREVEAPQLRADQRLLLHFGAVDYHATVWVNGEHVGEHLGGHTPFTFDITEALSSERERQLVVVRAEDQPRDASQPRGKQTTSEEPRGIWYDRTSGIWQSVWLETVPMLHMTGLRWTTDIENDLIHLDVTLNQAPATKRTVTVRLSVDGVLHTEQSATTSCRTTRVSIGIDSLRNGHKTIMWSPDAPNLVDAEVVLEADGGLLEDRAQSYLGLRSVGFRDGLFLLNGHPYYLRMVLEQGFWPESHLTAPSLDALRREVELIKRLGFNGVRIHQKIEDPRFLYWCDRLGLVVWSEFPAAFEYSPTAVSRTVHEWVEAVERDLSHPSIVAWVPLNESWGVPKIATSKQQQAFATAMYHLTKALDPTRLVISNDGWEHTISDIWSVHDYTPSGASIRGRYHTREAVHRTLYEAGPGRRKVMLLDDERAGQPVMITEFGGLSYAHELDGKWAGYATVDSSDELRDGVKELIDAITDSPEISGFCYTQLTDTQQERNGLLTEDREPKLPMDVLRAIISRPSRAIPAEDVDAYRRANRRAQDEKED</sequence>
<dbReference type="InterPro" id="IPR006103">
    <property type="entry name" value="Glyco_hydro_2_cat"/>
</dbReference>
<accession>A0A4R5D724</accession>
<keyword evidence="5" id="KW-0378">Hydrolase</keyword>
<evidence type="ECO:0000259" key="4">
    <source>
        <dbReference type="Pfam" id="PF02837"/>
    </source>
</evidence>
<dbReference type="PANTHER" id="PTHR42732">
    <property type="entry name" value="BETA-GALACTOSIDASE"/>
    <property type="match status" value="1"/>
</dbReference>
<keyword evidence="6" id="KW-1185">Reference proteome</keyword>
<dbReference type="PANTHER" id="PTHR42732:SF3">
    <property type="entry name" value="HYDROLASE"/>
    <property type="match status" value="1"/>
</dbReference>
<protein>
    <submittedName>
        <fullName evidence="5">Glycoside hydrolase family 2</fullName>
    </submittedName>
</protein>
<dbReference type="InterPro" id="IPR017853">
    <property type="entry name" value="GH"/>
</dbReference>
<dbReference type="AlphaFoldDB" id="A0A4R5D724"/>
<feature type="domain" description="Glycosyl hydrolases family 2 sugar binding" evidence="4">
    <location>
        <begin position="61"/>
        <end position="220"/>
    </location>
</feature>
<dbReference type="SUPFAM" id="SSF51445">
    <property type="entry name" value="(Trans)glycosidases"/>
    <property type="match status" value="1"/>
</dbReference>
<dbReference type="OrthoDB" id="9762066at2"/>
<dbReference type="Proteomes" id="UP000294739">
    <property type="component" value="Unassembled WGS sequence"/>
</dbReference>
<proteinExistence type="inferred from homology"/>
<organism evidence="5 6">
    <name type="scientific">Jiangella asiatica</name>
    <dbReference type="NCBI Taxonomy" id="2530372"/>
    <lineage>
        <taxon>Bacteria</taxon>
        <taxon>Bacillati</taxon>
        <taxon>Actinomycetota</taxon>
        <taxon>Actinomycetes</taxon>
        <taxon>Jiangellales</taxon>
        <taxon>Jiangellaceae</taxon>
        <taxon>Jiangella</taxon>
    </lineage>
</organism>
<dbReference type="EMBL" id="SMKZ01000019">
    <property type="protein sequence ID" value="TDE09279.1"/>
    <property type="molecule type" value="Genomic_DNA"/>
</dbReference>
<gene>
    <name evidence="5" type="ORF">E1269_14805</name>
</gene>
<evidence type="ECO:0000256" key="1">
    <source>
        <dbReference type="ARBA" id="ARBA00007401"/>
    </source>
</evidence>
<dbReference type="GO" id="GO:0004553">
    <property type="term" value="F:hydrolase activity, hydrolyzing O-glycosyl compounds"/>
    <property type="evidence" value="ECO:0007669"/>
    <property type="project" value="InterPro"/>
</dbReference>
<comment type="similarity">
    <text evidence="1">Belongs to the glycosyl hydrolase 2 family.</text>
</comment>
<dbReference type="Gene3D" id="3.20.20.80">
    <property type="entry name" value="Glycosidases"/>
    <property type="match status" value="1"/>
</dbReference>
<feature type="region of interest" description="Disordered" evidence="2">
    <location>
        <begin position="24"/>
        <end position="51"/>
    </location>
</feature>
<dbReference type="Pfam" id="PF02837">
    <property type="entry name" value="Glyco_hydro_2_N"/>
    <property type="match status" value="1"/>
</dbReference>
<feature type="region of interest" description="Disordered" evidence="2">
    <location>
        <begin position="179"/>
        <end position="200"/>
    </location>
</feature>
<dbReference type="SUPFAM" id="SSF49785">
    <property type="entry name" value="Galactose-binding domain-like"/>
    <property type="match status" value="1"/>
</dbReference>
<comment type="caution">
    <text evidence="5">The sequence shown here is derived from an EMBL/GenBank/DDBJ whole genome shotgun (WGS) entry which is preliminary data.</text>
</comment>
<name>A0A4R5D724_9ACTN</name>
<evidence type="ECO:0000256" key="2">
    <source>
        <dbReference type="SAM" id="MobiDB-lite"/>
    </source>
</evidence>
<dbReference type="InParanoid" id="A0A4R5D724"/>
<evidence type="ECO:0000259" key="3">
    <source>
        <dbReference type="Pfam" id="PF02836"/>
    </source>
</evidence>
<reference evidence="5 6" key="1">
    <citation type="submission" date="2019-03" db="EMBL/GenBank/DDBJ databases">
        <title>Draft genome sequences of novel Actinobacteria.</title>
        <authorList>
            <person name="Sahin N."/>
            <person name="Ay H."/>
            <person name="Saygin H."/>
        </authorList>
    </citation>
    <scope>NUCLEOTIDE SEQUENCE [LARGE SCALE GENOMIC DNA]</scope>
    <source>
        <strain evidence="5 6">5K138</strain>
    </source>
</reference>
<feature type="domain" description="Glycoside hydrolase family 2 catalytic" evidence="3">
    <location>
        <begin position="332"/>
        <end position="549"/>
    </location>
</feature>
<dbReference type="GO" id="GO:0005975">
    <property type="term" value="P:carbohydrate metabolic process"/>
    <property type="evidence" value="ECO:0007669"/>
    <property type="project" value="InterPro"/>
</dbReference>